<organism evidence="3 4">
    <name type="scientific">Candidatus Doudnabacteria bacterium CG10_big_fil_rev_8_21_14_0_10_42_18</name>
    <dbReference type="NCBI Taxonomy" id="1974552"/>
    <lineage>
        <taxon>Bacteria</taxon>
        <taxon>Candidatus Doudnaibacteriota</taxon>
    </lineage>
</organism>
<feature type="transmembrane region" description="Helical" evidence="1">
    <location>
        <begin position="101"/>
        <end position="123"/>
    </location>
</feature>
<comment type="caution">
    <text evidence="3">The sequence shown here is derived from an EMBL/GenBank/DDBJ whole genome shotgun (WGS) entry which is preliminary data.</text>
</comment>
<dbReference type="InterPro" id="IPR037185">
    <property type="entry name" value="EmrE-like"/>
</dbReference>
<keyword evidence="1" id="KW-0812">Transmembrane</keyword>
<feature type="domain" description="EamA" evidence="2">
    <location>
        <begin position="10"/>
        <end position="146"/>
    </location>
</feature>
<protein>
    <recommendedName>
        <fullName evidence="2">EamA domain-containing protein</fullName>
    </recommendedName>
</protein>
<dbReference type="Proteomes" id="UP000230922">
    <property type="component" value="Unassembled WGS sequence"/>
</dbReference>
<dbReference type="AlphaFoldDB" id="A0A2H0VBD0"/>
<evidence type="ECO:0000313" key="4">
    <source>
        <dbReference type="Proteomes" id="UP000230922"/>
    </source>
</evidence>
<evidence type="ECO:0000259" key="2">
    <source>
        <dbReference type="Pfam" id="PF00892"/>
    </source>
</evidence>
<evidence type="ECO:0000256" key="1">
    <source>
        <dbReference type="SAM" id="Phobius"/>
    </source>
</evidence>
<evidence type="ECO:0000313" key="3">
    <source>
        <dbReference type="EMBL" id="PIR96403.1"/>
    </source>
</evidence>
<sequence length="317" mass="34522">MENKKHKKRGPIIVFLASLLWAGDAPFRKPLLVGGLGVGFVAFLEHIFNSLASLPGLIKNRAQFKTVTRKQWLGLIYIGAGASALGALMFVNGAVAMNYNFTVAALLQKLQPIFAILLAVIFLKEKFSSRFWLLAMPAIFGAYLVTFGWKSPGALWQTGGEGIGFKGPLMAVGASVLWAGGTVVGRALLKNLNLQFVNAMRFIFGLAFLLGYVLLVESMQFGLMTPMFWRNTFIIAMLTGFFALLLYYYGLKSTKASVATLMELGYPLALAAVNWKFLGIALSASQIIGALVLLFSVTLIVLYGENQTQKSLEGINN</sequence>
<dbReference type="PANTHER" id="PTHR22911">
    <property type="entry name" value="ACYL-MALONYL CONDENSING ENZYME-RELATED"/>
    <property type="match status" value="1"/>
</dbReference>
<feature type="transmembrane region" description="Helical" evidence="1">
    <location>
        <begin position="196"/>
        <end position="215"/>
    </location>
</feature>
<dbReference type="InterPro" id="IPR000620">
    <property type="entry name" value="EamA_dom"/>
</dbReference>
<feature type="transmembrane region" description="Helical" evidence="1">
    <location>
        <begin position="169"/>
        <end position="189"/>
    </location>
</feature>
<feature type="transmembrane region" description="Helical" evidence="1">
    <location>
        <begin position="256"/>
        <end position="275"/>
    </location>
</feature>
<accession>A0A2H0VBD0</accession>
<feature type="domain" description="EamA" evidence="2">
    <location>
        <begin position="166"/>
        <end position="301"/>
    </location>
</feature>
<dbReference type="GO" id="GO:0016020">
    <property type="term" value="C:membrane"/>
    <property type="evidence" value="ECO:0007669"/>
    <property type="project" value="InterPro"/>
</dbReference>
<keyword evidence="1" id="KW-0472">Membrane</keyword>
<feature type="transmembrane region" description="Helical" evidence="1">
    <location>
        <begin position="130"/>
        <end position="149"/>
    </location>
</feature>
<feature type="transmembrane region" description="Helical" evidence="1">
    <location>
        <begin position="32"/>
        <end position="51"/>
    </location>
</feature>
<gene>
    <name evidence="3" type="ORF">COT92_01205</name>
</gene>
<dbReference type="PANTHER" id="PTHR22911:SF133">
    <property type="entry name" value="MEMBRANE PROTEIN"/>
    <property type="match status" value="1"/>
</dbReference>
<feature type="transmembrane region" description="Helical" evidence="1">
    <location>
        <begin position="72"/>
        <end position="95"/>
    </location>
</feature>
<dbReference type="EMBL" id="PFAK01000019">
    <property type="protein sequence ID" value="PIR96403.1"/>
    <property type="molecule type" value="Genomic_DNA"/>
</dbReference>
<keyword evidence="1" id="KW-1133">Transmembrane helix</keyword>
<dbReference type="Pfam" id="PF00892">
    <property type="entry name" value="EamA"/>
    <property type="match status" value="2"/>
</dbReference>
<dbReference type="SUPFAM" id="SSF103481">
    <property type="entry name" value="Multidrug resistance efflux transporter EmrE"/>
    <property type="match status" value="2"/>
</dbReference>
<reference evidence="4" key="1">
    <citation type="submission" date="2017-09" db="EMBL/GenBank/DDBJ databases">
        <title>Depth-based differentiation of microbial function through sediment-hosted aquifers and enrichment of novel symbionts in the deep terrestrial subsurface.</title>
        <authorList>
            <person name="Probst A.J."/>
            <person name="Ladd B."/>
            <person name="Jarett J.K."/>
            <person name="Geller-Mcgrath D.E."/>
            <person name="Sieber C.M.K."/>
            <person name="Emerson J.B."/>
            <person name="Anantharaman K."/>
            <person name="Thomas B.C."/>
            <person name="Malmstrom R."/>
            <person name="Stieglmeier M."/>
            <person name="Klingl A."/>
            <person name="Woyke T."/>
            <person name="Ryan C.M."/>
            <person name="Banfield J.F."/>
        </authorList>
    </citation>
    <scope>NUCLEOTIDE SEQUENCE [LARGE SCALE GENOMIC DNA]</scope>
</reference>
<feature type="transmembrane region" description="Helical" evidence="1">
    <location>
        <begin position="281"/>
        <end position="303"/>
    </location>
</feature>
<name>A0A2H0VBD0_9BACT</name>
<feature type="transmembrane region" description="Helical" evidence="1">
    <location>
        <begin position="227"/>
        <end position="249"/>
    </location>
</feature>
<proteinExistence type="predicted"/>